<dbReference type="Pfam" id="PF02954">
    <property type="entry name" value="HTH_8"/>
    <property type="match status" value="1"/>
</dbReference>
<name>A0A558BA33_9GAMM</name>
<evidence type="ECO:0000313" key="6">
    <source>
        <dbReference type="EMBL" id="TVT33371.1"/>
    </source>
</evidence>
<dbReference type="SUPFAM" id="SSF52540">
    <property type="entry name" value="P-loop containing nucleoside triphosphate hydrolases"/>
    <property type="match status" value="1"/>
</dbReference>
<dbReference type="Gene3D" id="3.40.50.300">
    <property type="entry name" value="P-loop containing nucleotide triphosphate hydrolases"/>
    <property type="match status" value="1"/>
</dbReference>
<evidence type="ECO:0000313" key="7">
    <source>
        <dbReference type="Proteomes" id="UP000319142"/>
    </source>
</evidence>
<keyword evidence="1" id="KW-0547">Nucleotide-binding</keyword>
<evidence type="ECO:0000256" key="1">
    <source>
        <dbReference type="ARBA" id="ARBA00022741"/>
    </source>
</evidence>
<evidence type="ECO:0000256" key="3">
    <source>
        <dbReference type="ARBA" id="ARBA00023015"/>
    </source>
</evidence>
<dbReference type="CDD" id="cd00009">
    <property type="entry name" value="AAA"/>
    <property type="match status" value="1"/>
</dbReference>
<dbReference type="SMART" id="SM00382">
    <property type="entry name" value="AAA"/>
    <property type="match status" value="1"/>
</dbReference>
<feature type="domain" description="Sigma-54 factor interaction" evidence="5">
    <location>
        <begin position="335"/>
        <end position="568"/>
    </location>
</feature>
<dbReference type="InterPro" id="IPR002078">
    <property type="entry name" value="Sigma_54_int"/>
</dbReference>
<dbReference type="SUPFAM" id="SSF46689">
    <property type="entry name" value="Homeodomain-like"/>
    <property type="match status" value="1"/>
</dbReference>
<dbReference type="InterPro" id="IPR002197">
    <property type="entry name" value="HTH_Fis"/>
</dbReference>
<dbReference type="SUPFAM" id="SSF159800">
    <property type="entry name" value="PrpR receptor domain-like"/>
    <property type="match status" value="1"/>
</dbReference>
<reference evidence="6 7" key="1">
    <citation type="submission" date="2019-07" db="EMBL/GenBank/DDBJ databases">
        <title>The pathways for chlorine oxyanion respiration interact through the shared metabolite chlorate.</title>
        <authorList>
            <person name="Barnum T.P."/>
            <person name="Cheng Y."/>
            <person name="Hill K.A."/>
            <person name="Lucas L.N."/>
            <person name="Carlson H.K."/>
            <person name="Coates J.D."/>
        </authorList>
    </citation>
    <scope>NUCLEOTIDE SEQUENCE [LARGE SCALE GENOMIC DNA]</scope>
    <source>
        <strain evidence="6">UCB</strain>
    </source>
</reference>
<dbReference type="Gene3D" id="3.30.450.20">
    <property type="entry name" value="PAS domain"/>
    <property type="match status" value="1"/>
</dbReference>
<dbReference type="Proteomes" id="UP000319142">
    <property type="component" value="Unassembled WGS sequence"/>
</dbReference>
<dbReference type="PANTHER" id="PTHR32071">
    <property type="entry name" value="TRANSCRIPTIONAL REGULATORY PROTEIN"/>
    <property type="match status" value="1"/>
</dbReference>
<comment type="caution">
    <text evidence="6">The sequence shown here is derived from an EMBL/GenBank/DDBJ whole genome shotgun (WGS) entry which is preliminary data.</text>
</comment>
<dbReference type="AlphaFoldDB" id="A0A558BA33"/>
<dbReference type="GO" id="GO:0005737">
    <property type="term" value="C:cytoplasm"/>
    <property type="evidence" value="ECO:0007669"/>
    <property type="project" value="InterPro"/>
</dbReference>
<evidence type="ECO:0000259" key="5">
    <source>
        <dbReference type="PROSITE" id="PS50045"/>
    </source>
</evidence>
<evidence type="ECO:0000256" key="4">
    <source>
        <dbReference type="ARBA" id="ARBA00023163"/>
    </source>
</evidence>
<gene>
    <name evidence="6" type="primary">prpR</name>
    <name evidence="6" type="ORF">FHK81_09145</name>
</gene>
<dbReference type="PROSITE" id="PS00675">
    <property type="entry name" value="SIGMA54_INTERACT_1"/>
    <property type="match status" value="1"/>
</dbReference>
<dbReference type="Gene3D" id="3.40.50.10660">
    <property type="entry name" value="PrpR receptor domain-like"/>
    <property type="match status" value="1"/>
</dbReference>
<keyword evidence="3" id="KW-0805">Transcription regulation</keyword>
<dbReference type="InterPro" id="IPR027417">
    <property type="entry name" value="P-loop_NTPase"/>
</dbReference>
<dbReference type="Gene3D" id="1.10.10.60">
    <property type="entry name" value="Homeodomain-like"/>
    <property type="match status" value="1"/>
</dbReference>
<dbReference type="InterPro" id="IPR058031">
    <property type="entry name" value="AAA_lid_NorR"/>
</dbReference>
<dbReference type="InterPro" id="IPR035965">
    <property type="entry name" value="PAS-like_dom_sf"/>
</dbReference>
<evidence type="ECO:0000256" key="2">
    <source>
        <dbReference type="ARBA" id="ARBA00022840"/>
    </source>
</evidence>
<dbReference type="EMBL" id="VMRX01000023">
    <property type="protein sequence ID" value="TVT33371.1"/>
    <property type="molecule type" value="Genomic_DNA"/>
</dbReference>
<dbReference type="Gene3D" id="1.10.8.60">
    <property type="match status" value="1"/>
</dbReference>
<dbReference type="PROSITE" id="PS00676">
    <property type="entry name" value="SIGMA54_INTERACT_2"/>
    <property type="match status" value="1"/>
</dbReference>
<dbReference type="PRINTS" id="PR01590">
    <property type="entry name" value="HTHFIS"/>
</dbReference>
<organism evidence="6 7">
    <name type="scientific">Marinobacter vinifirmus</name>
    <dbReference type="NCBI Taxonomy" id="355591"/>
    <lineage>
        <taxon>Bacteria</taxon>
        <taxon>Pseudomonadati</taxon>
        <taxon>Pseudomonadota</taxon>
        <taxon>Gammaproteobacteria</taxon>
        <taxon>Pseudomonadales</taxon>
        <taxon>Marinobacteraceae</taxon>
        <taxon>Marinobacter</taxon>
    </lineage>
</organism>
<dbReference type="RefSeq" id="WP_273133520.1">
    <property type="nucleotide sequence ID" value="NZ_VMRX01000023.1"/>
</dbReference>
<dbReference type="GO" id="GO:0000156">
    <property type="term" value="F:phosphorelay response regulator activity"/>
    <property type="evidence" value="ECO:0007669"/>
    <property type="project" value="InterPro"/>
</dbReference>
<dbReference type="GO" id="GO:0043565">
    <property type="term" value="F:sequence-specific DNA binding"/>
    <property type="evidence" value="ECO:0007669"/>
    <property type="project" value="InterPro"/>
</dbReference>
<dbReference type="GO" id="GO:0006355">
    <property type="term" value="P:regulation of DNA-templated transcription"/>
    <property type="evidence" value="ECO:0007669"/>
    <property type="project" value="InterPro"/>
</dbReference>
<dbReference type="Pfam" id="PF00158">
    <property type="entry name" value="Sigma54_activat"/>
    <property type="match status" value="1"/>
</dbReference>
<dbReference type="SUPFAM" id="SSF55785">
    <property type="entry name" value="PYP-like sensor domain (PAS domain)"/>
    <property type="match status" value="1"/>
</dbReference>
<dbReference type="InterPro" id="IPR025943">
    <property type="entry name" value="Sigma_54_int_dom_ATP-bd_2"/>
</dbReference>
<dbReference type="PROSITE" id="PS50045">
    <property type="entry name" value="SIGMA54_INTERACT_4"/>
    <property type="match status" value="1"/>
</dbReference>
<dbReference type="GO" id="GO:0005524">
    <property type="term" value="F:ATP binding"/>
    <property type="evidence" value="ECO:0007669"/>
    <property type="project" value="UniProtKB-KW"/>
</dbReference>
<dbReference type="GO" id="GO:0019629">
    <property type="term" value="P:propionate catabolic process, 2-methylcitrate cycle"/>
    <property type="evidence" value="ECO:0007669"/>
    <property type="project" value="InterPro"/>
</dbReference>
<dbReference type="InterPro" id="IPR012704">
    <property type="entry name" value="Sig_transdc_resp-reg_PrpR"/>
</dbReference>
<dbReference type="Pfam" id="PF06506">
    <property type="entry name" value="PrpR_N"/>
    <property type="match status" value="1"/>
</dbReference>
<dbReference type="PANTHER" id="PTHR32071:SF81">
    <property type="entry name" value="PROPIONATE CATABOLISM OPERON REGULATORY PROTEIN"/>
    <property type="match status" value="1"/>
</dbReference>
<dbReference type="InterPro" id="IPR025662">
    <property type="entry name" value="Sigma_54_int_dom_ATP-bd_1"/>
</dbReference>
<dbReference type="InterPro" id="IPR010524">
    <property type="entry name" value="Sig_transdc_resp-reg_PrpR_N"/>
</dbReference>
<dbReference type="Gene3D" id="3.40.50.2300">
    <property type="match status" value="1"/>
</dbReference>
<sequence>MAPEPLKPRIAVLISHLTFDGQPSKLTRTLNEILPRYERQADIQIVETSVEKLLSTAKALEQTQGADILICSGASAEFLRKHITTTILSFRMGEYDLIRALNVAKERGTKAGILTHQRTLKELEEMSGLFTVEISQAVYTSLQDAREKVRDFVDQGIRVIIGSPTVVDLAEAAGAEGVFAINANAVRLTLDDALAICHSRAEEAHNHRRIHAVLKHMNEGVVALDASGKVFSVNDSMNTLLHPLRSIAIGDQAKTHFPDIDLNGVLTSGTAIESHLSTVGSQRLAISVLPIMENGQIDGAILTCQEIREIQRTERRLRAQSRPRHFIAKYDFEQLAGKDTTFQNAVQLAKLYAHSDSTVLITGESGTGKELFAQSIHNASERQPMPFVAINCAAFPETLLESELFGYDDGAFTGSRKGGKPGLFEAAHNGTIFLDEIGDMPIHLQTRLLRVLQERQVLRLGASEPTPINIRVIAATHRNLQQQIARNQFREDLFYRLNVLNIPVPSLRQRSSDIALLSHLIASNLAQGDARQEQGINEVLNTLMPQLLNHPWNGNIRELENIIERAFLFSRFPDNPQPLHTLFPELFPAEARQQSAAHTPTENLHSVGKAAEVSLIRETLDANNGDMNKTAKALGISRSTLWRRLRRAQGQAQT</sequence>
<accession>A0A558BA33</accession>
<dbReference type="NCBIfam" id="TIGR02329">
    <property type="entry name" value="propionate_PrpR"/>
    <property type="match status" value="1"/>
</dbReference>
<dbReference type="InterPro" id="IPR003593">
    <property type="entry name" value="AAA+_ATPase"/>
</dbReference>
<dbReference type="Pfam" id="PF25601">
    <property type="entry name" value="AAA_lid_14"/>
    <property type="match status" value="1"/>
</dbReference>
<dbReference type="FunFam" id="3.40.50.300:FF:000006">
    <property type="entry name" value="DNA-binding transcriptional regulator NtrC"/>
    <property type="match status" value="1"/>
</dbReference>
<keyword evidence="2" id="KW-0067">ATP-binding</keyword>
<dbReference type="InterPro" id="IPR009057">
    <property type="entry name" value="Homeodomain-like_sf"/>
</dbReference>
<keyword evidence="4" id="KW-0804">Transcription</keyword>
<proteinExistence type="predicted"/>
<protein>
    <submittedName>
        <fullName evidence="6">Propionate catabolism operon regulatory protein PrpR</fullName>
    </submittedName>
</protein>